<dbReference type="EMBL" id="CP144100">
    <property type="protein sequence ID" value="WWC88086.1"/>
    <property type="molecule type" value="Genomic_DNA"/>
</dbReference>
<dbReference type="GO" id="GO:0006999">
    <property type="term" value="P:nuclear pore organization"/>
    <property type="evidence" value="ECO:0007669"/>
    <property type="project" value="TreeGrafter"/>
</dbReference>
<dbReference type="GO" id="GO:0070762">
    <property type="term" value="C:nuclear pore transmembrane ring"/>
    <property type="evidence" value="ECO:0007669"/>
    <property type="project" value="TreeGrafter"/>
</dbReference>
<proteinExistence type="predicted"/>
<evidence type="ECO:0000256" key="2">
    <source>
        <dbReference type="SAM" id="Phobius"/>
    </source>
</evidence>
<evidence type="ECO:0000313" key="7">
    <source>
        <dbReference type="Proteomes" id="UP001355207"/>
    </source>
</evidence>
<dbReference type="GO" id="GO:0006606">
    <property type="term" value="P:protein import into nucleus"/>
    <property type="evidence" value="ECO:0007669"/>
    <property type="project" value="TreeGrafter"/>
</dbReference>
<organism evidence="6 7">
    <name type="scientific">Kwoniella dendrophila CBS 6074</name>
    <dbReference type="NCBI Taxonomy" id="1295534"/>
    <lineage>
        <taxon>Eukaryota</taxon>
        <taxon>Fungi</taxon>
        <taxon>Dikarya</taxon>
        <taxon>Basidiomycota</taxon>
        <taxon>Agaricomycotina</taxon>
        <taxon>Tremellomycetes</taxon>
        <taxon>Tremellales</taxon>
        <taxon>Cryptococcaceae</taxon>
        <taxon>Kwoniella</taxon>
    </lineage>
</organism>
<dbReference type="PANTHER" id="PTHR28206:SF1">
    <property type="entry name" value="NUCLEOPORIN POM152"/>
    <property type="match status" value="1"/>
</dbReference>
<evidence type="ECO:0000313" key="6">
    <source>
        <dbReference type="EMBL" id="WWC88086.1"/>
    </source>
</evidence>
<evidence type="ECO:0000256" key="1">
    <source>
        <dbReference type="SAM" id="MobiDB-lite"/>
    </source>
</evidence>
<feature type="region of interest" description="Disordered" evidence="1">
    <location>
        <begin position="242"/>
        <end position="278"/>
    </location>
</feature>
<gene>
    <name evidence="6" type="ORF">L201_002990</name>
</gene>
<reference evidence="6 7" key="1">
    <citation type="submission" date="2024-01" db="EMBL/GenBank/DDBJ databases">
        <title>Comparative genomics of Cryptococcus and Kwoniella reveals pathogenesis evolution and contrasting modes of karyotype evolution via chromosome fusion or intercentromeric recombination.</title>
        <authorList>
            <person name="Coelho M.A."/>
            <person name="David-Palma M."/>
            <person name="Shea T."/>
            <person name="Bowers K."/>
            <person name="McGinley-Smith S."/>
            <person name="Mohammad A.W."/>
            <person name="Gnirke A."/>
            <person name="Yurkov A.M."/>
            <person name="Nowrousian M."/>
            <person name="Sun S."/>
            <person name="Cuomo C.A."/>
            <person name="Heitman J."/>
        </authorList>
    </citation>
    <scope>NUCLEOTIDE SEQUENCE [LARGE SCALE GENOMIC DNA]</scope>
    <source>
        <strain evidence="6 7">CBS 6074</strain>
    </source>
</reference>
<name>A0AAX4JSG2_9TREE</name>
<keyword evidence="2" id="KW-0472">Membrane</keyword>
<feature type="domain" description="Nucleoporin POM152 first Ig-like" evidence="5">
    <location>
        <begin position="190"/>
        <end position="367"/>
    </location>
</feature>
<evidence type="ECO:0000259" key="3">
    <source>
        <dbReference type="Pfam" id="PF24097"/>
    </source>
</evidence>
<dbReference type="Pfam" id="PF24097">
    <property type="entry name" value="TMD_POM152"/>
    <property type="match status" value="1"/>
</dbReference>
<dbReference type="Pfam" id="PF24519">
    <property type="entry name" value="Ig-like_Pom152_1"/>
    <property type="match status" value="1"/>
</dbReference>
<feature type="region of interest" description="Disordered" evidence="1">
    <location>
        <begin position="1"/>
        <end position="35"/>
    </location>
</feature>
<feature type="compositionally biased region" description="Polar residues" evidence="1">
    <location>
        <begin position="242"/>
        <end position="252"/>
    </location>
</feature>
<dbReference type="PANTHER" id="PTHR28206">
    <property type="entry name" value="NUCLEOPORIN POM152"/>
    <property type="match status" value="1"/>
</dbReference>
<dbReference type="Proteomes" id="UP001355207">
    <property type="component" value="Chromosome 3"/>
</dbReference>
<dbReference type="InterPro" id="IPR056542">
    <property type="entry name" value="Ig-like_POM152_1st"/>
</dbReference>
<dbReference type="RefSeq" id="XP_066074849.1">
    <property type="nucleotide sequence ID" value="XM_066218752.1"/>
</dbReference>
<dbReference type="InterPro" id="IPR056541">
    <property type="entry name" value="Ig-like_POM152"/>
</dbReference>
<keyword evidence="2" id="KW-0812">Transmembrane</keyword>
<feature type="transmembrane region" description="Helical" evidence="2">
    <location>
        <begin position="121"/>
        <end position="139"/>
    </location>
</feature>
<dbReference type="GO" id="GO:0017056">
    <property type="term" value="F:structural constituent of nuclear pore"/>
    <property type="evidence" value="ECO:0007669"/>
    <property type="project" value="InterPro"/>
</dbReference>
<keyword evidence="7" id="KW-1185">Reference proteome</keyword>
<dbReference type="Pfam" id="PF24312">
    <property type="entry name" value="Ig-like_POM152"/>
    <property type="match status" value="1"/>
</dbReference>
<dbReference type="InterPro" id="IPR037701">
    <property type="entry name" value="Pom152"/>
</dbReference>
<feature type="compositionally biased region" description="Acidic residues" evidence="1">
    <location>
        <begin position="262"/>
        <end position="278"/>
    </location>
</feature>
<dbReference type="InterPro" id="IPR056540">
    <property type="entry name" value="TMD_POM152"/>
</dbReference>
<dbReference type="AlphaFoldDB" id="A0AAX4JSG2"/>
<keyword evidence="2" id="KW-1133">Transmembrane helix</keyword>
<evidence type="ECO:0008006" key="8">
    <source>
        <dbReference type="Google" id="ProtNLM"/>
    </source>
</evidence>
<evidence type="ECO:0000259" key="4">
    <source>
        <dbReference type="Pfam" id="PF24312"/>
    </source>
</evidence>
<feature type="domain" description="Nucleoporin POM152 Ig-like" evidence="4">
    <location>
        <begin position="522"/>
        <end position="610"/>
    </location>
</feature>
<sequence>MSSQQKLGTPIKSSSSSSTSAPPPSSQASSTPPAPPVIPSTWLTSSEQRLVISAIIGLIEISKLWDTFSPLLHLDITPTWSSSSRIQGPYSVISWTIFEIILVYSISLLRIPMLSPSSKQLAVIAAGCLLINSLCWFIIEPSAFLFSINVVGPAALGGEWYWNWLYSIKRYSQPSHLEGVHKIRLLPYSTATLNPLSLTYCIPHDSSGPLYIPIVFNNSIPEEVSYFVRSLETGHATLERISGNQMKKSPSRTPKLRITDGNGEEDYEDGELSEEPETDPLSALVLQSEGGGVNFNGNGNNHNHNGLEIDISKLPSVKPSDSLSLIPRNLANSQNVLFLTINKPSLITLKSVKDKRGDKFNITPHKEAIIIECPTGGQFVAEEKQDKLILKNDKSKSSKELRCIGEEEIVKFQVRGVGPLKVGWKKKSYGTGNKVETGLIEGIEEDLDLILHQESVSGEDPIDNLPLVRKDKVSRTHTVPLRVSHSQSGTFTLSLTSVTDSLHNTYNPSGHSSEKIFNVISRPSVRFDAPATIQLLHNQKTNIPVHVVVDGSLQQDLEVTYAFEALDGKRTTKKIKLSGKREDLVISEPGTYTLIDLEGACAGGVMEPSSVTVQMVPLPTMDMSVTTLHEW</sequence>
<evidence type="ECO:0000259" key="5">
    <source>
        <dbReference type="Pfam" id="PF24519"/>
    </source>
</evidence>
<feature type="compositionally biased region" description="Low complexity" evidence="1">
    <location>
        <begin position="13"/>
        <end position="31"/>
    </location>
</feature>
<feature type="transmembrane region" description="Helical" evidence="2">
    <location>
        <begin position="88"/>
        <end position="109"/>
    </location>
</feature>
<feature type="domain" description="Nucleoporin POM152 N-terminal transmembrane" evidence="3">
    <location>
        <begin position="46"/>
        <end position="139"/>
    </location>
</feature>
<dbReference type="GeneID" id="91093661"/>
<protein>
    <recommendedName>
        <fullName evidence="8">Nucleoporin POM152</fullName>
    </recommendedName>
</protein>
<accession>A0AAX4JSG2</accession>